<reference evidence="8 9" key="1">
    <citation type="submission" date="2019-08" db="EMBL/GenBank/DDBJ databases">
        <title>Genome of Phaeodactylibacter luteus.</title>
        <authorList>
            <person name="Bowman J.P."/>
        </authorList>
    </citation>
    <scope>NUCLEOTIDE SEQUENCE [LARGE SCALE GENOMIC DNA]</scope>
    <source>
        <strain evidence="8 9">KCTC 42180</strain>
    </source>
</reference>
<comment type="similarity">
    <text evidence="2">Belongs to the UPF0410 family.</text>
</comment>
<evidence type="ECO:0000313" key="9">
    <source>
        <dbReference type="Proteomes" id="UP000321580"/>
    </source>
</evidence>
<evidence type="ECO:0000256" key="7">
    <source>
        <dbReference type="SAM" id="Phobius"/>
    </source>
</evidence>
<organism evidence="8 9">
    <name type="scientific">Phaeodactylibacter luteus</name>
    <dbReference type="NCBI Taxonomy" id="1564516"/>
    <lineage>
        <taxon>Bacteria</taxon>
        <taxon>Pseudomonadati</taxon>
        <taxon>Bacteroidota</taxon>
        <taxon>Saprospiria</taxon>
        <taxon>Saprospirales</taxon>
        <taxon>Haliscomenobacteraceae</taxon>
        <taxon>Phaeodactylibacter</taxon>
    </lineage>
</organism>
<sequence>MIYTLIMGAIAGWLAGKIMKGAGYGLLINIILGIFGAFVGNWLFGFLGITLSAGLIGDIIEAAAGAVFVLFIAGLVKR</sequence>
<name>A0A5C6RLE5_9BACT</name>
<dbReference type="EMBL" id="VOOR01000020">
    <property type="protein sequence ID" value="TXB63073.1"/>
    <property type="molecule type" value="Genomic_DNA"/>
</dbReference>
<evidence type="ECO:0000313" key="8">
    <source>
        <dbReference type="EMBL" id="TXB63073.1"/>
    </source>
</evidence>
<evidence type="ECO:0000256" key="5">
    <source>
        <dbReference type="ARBA" id="ARBA00022989"/>
    </source>
</evidence>
<keyword evidence="9" id="KW-1185">Reference proteome</keyword>
<dbReference type="GO" id="GO:0005886">
    <property type="term" value="C:plasma membrane"/>
    <property type="evidence" value="ECO:0007669"/>
    <property type="project" value="UniProtKB-SubCell"/>
</dbReference>
<evidence type="ECO:0000256" key="4">
    <source>
        <dbReference type="ARBA" id="ARBA00022692"/>
    </source>
</evidence>
<evidence type="ECO:0000256" key="3">
    <source>
        <dbReference type="ARBA" id="ARBA00022475"/>
    </source>
</evidence>
<gene>
    <name evidence="8" type="ORF">FRY97_11105</name>
</gene>
<dbReference type="Proteomes" id="UP000321580">
    <property type="component" value="Unassembled WGS sequence"/>
</dbReference>
<dbReference type="OrthoDB" id="964123at2"/>
<proteinExistence type="inferred from homology"/>
<comment type="caution">
    <text evidence="8">The sequence shown here is derived from an EMBL/GenBank/DDBJ whole genome shotgun (WGS) entry which is preliminary data.</text>
</comment>
<evidence type="ECO:0000256" key="2">
    <source>
        <dbReference type="ARBA" id="ARBA00011006"/>
    </source>
</evidence>
<dbReference type="PANTHER" id="PTHR33884">
    <property type="entry name" value="UPF0410 PROTEIN YMGE"/>
    <property type="match status" value="1"/>
</dbReference>
<feature type="transmembrane region" description="Helical" evidence="7">
    <location>
        <begin position="55"/>
        <end position="76"/>
    </location>
</feature>
<keyword evidence="5 7" id="KW-1133">Transmembrane helix</keyword>
<comment type="subcellular location">
    <subcellularLocation>
        <location evidence="1">Cell membrane</location>
        <topology evidence="1">Multi-pass membrane protein</topology>
    </subcellularLocation>
</comment>
<dbReference type="Pfam" id="PF04226">
    <property type="entry name" value="Transgly_assoc"/>
    <property type="match status" value="1"/>
</dbReference>
<accession>A0A5C6RLE5</accession>
<keyword evidence="3" id="KW-1003">Cell membrane</keyword>
<evidence type="ECO:0000256" key="1">
    <source>
        <dbReference type="ARBA" id="ARBA00004651"/>
    </source>
</evidence>
<feature type="transmembrane region" description="Helical" evidence="7">
    <location>
        <begin position="26"/>
        <end position="49"/>
    </location>
</feature>
<dbReference type="InterPro" id="IPR007341">
    <property type="entry name" value="Transgly_assoc"/>
</dbReference>
<keyword evidence="4 7" id="KW-0812">Transmembrane</keyword>
<dbReference type="PANTHER" id="PTHR33884:SF3">
    <property type="entry name" value="UPF0410 PROTEIN YMGE"/>
    <property type="match status" value="1"/>
</dbReference>
<keyword evidence="6 7" id="KW-0472">Membrane</keyword>
<dbReference type="AlphaFoldDB" id="A0A5C6RLE5"/>
<evidence type="ECO:0000256" key="6">
    <source>
        <dbReference type="ARBA" id="ARBA00023136"/>
    </source>
</evidence>
<protein>
    <submittedName>
        <fullName evidence="8">GlsB/YeaQ/YmgE family stress response membrane protein</fullName>
    </submittedName>
</protein>